<accession>A0A1I5JH94</accession>
<dbReference type="GeneID" id="35873536"/>
<sequence>MKNILIGLLCAVFLSSCGGGGGGSDSDSGGGASSGITAKQSVFSVDVNRESRSEYFSVPVDVSIPSSTNSVYFYLLSDKGKDSGVTGVSLDIYLDADSSVAVYYSLPDYLSSDGYDESLTLYFCYDENCNDIIPGSPFNIQLEVDYVIPKFSKTLDDTYEIERRADGPLESIKIDVPVENVLTEDLSFVHFESNSGYSLECSYGDDVNLAECLIPISEFSSLSEQEVENGRNIKISICERRGCDLGVTFDSKSINIKYRLIEIPTLDVEEIMYWNNTSEAKTTSVYSAFYDALLSYYYSNETNTTTLVITPMDGEPRIFIDLKRNITTGFNKLHVNELNGKIYTHFRTLNSTHILSITPDLVDPQASRVAARSLSLTNPDYTAITSDSFFATEYQSDSDAVYGSRIDLDSEVEIDTYGPIAAAELSIISKNNQLFGSLKKNSSSSDLTIHKFFDNNILEIDSDNFKITPISEKCNDLLEAGKYIFNNCGDRLKLSLNESDEPDVVDSIPKPPWYVKGDSGYLNRELLDVFFLSNESGFFYFESGRSTFSSRLKYYITRVDGSNVITNEYFTPKALLEVYGMFQAKDGSIWLYGIDKYRTGKLAKLKIDI</sequence>
<gene>
    <name evidence="1" type="ORF">SAMN03084138_00203</name>
</gene>
<dbReference type="OrthoDB" id="5836789at2"/>
<dbReference type="AlphaFoldDB" id="A0A1I5JH94"/>
<dbReference type="RefSeq" id="WP_074924927.1">
    <property type="nucleotide sequence ID" value="NZ_FOWR01000001.1"/>
</dbReference>
<proteinExistence type="predicted"/>
<dbReference type="EMBL" id="FOWR01000001">
    <property type="protein sequence ID" value="SFO72187.1"/>
    <property type="molecule type" value="Genomic_DNA"/>
</dbReference>
<protein>
    <recommendedName>
        <fullName evidence="3">Lipoprotein</fullName>
    </recommendedName>
</protein>
<dbReference type="Proteomes" id="UP000182692">
    <property type="component" value="Unassembled WGS sequence"/>
</dbReference>
<evidence type="ECO:0000313" key="2">
    <source>
        <dbReference type="Proteomes" id="UP000182692"/>
    </source>
</evidence>
<reference evidence="1 2" key="1">
    <citation type="submission" date="2016-10" db="EMBL/GenBank/DDBJ databases">
        <authorList>
            <person name="de Groot N.N."/>
        </authorList>
    </citation>
    <scope>NUCLEOTIDE SEQUENCE [LARGE SCALE GENOMIC DNA]</scope>
    <source>
        <strain evidence="1 2">DSM 15893</strain>
    </source>
</reference>
<evidence type="ECO:0000313" key="1">
    <source>
        <dbReference type="EMBL" id="SFO72187.1"/>
    </source>
</evidence>
<name>A0A1I5JH94_9GAMM</name>
<dbReference type="PROSITE" id="PS51257">
    <property type="entry name" value="PROKAR_LIPOPROTEIN"/>
    <property type="match status" value="1"/>
</dbReference>
<evidence type="ECO:0008006" key="3">
    <source>
        <dbReference type="Google" id="ProtNLM"/>
    </source>
</evidence>
<organism evidence="1 2">
    <name type="scientific">Enterovibrio norvegicus DSM 15893</name>
    <dbReference type="NCBI Taxonomy" id="1121869"/>
    <lineage>
        <taxon>Bacteria</taxon>
        <taxon>Pseudomonadati</taxon>
        <taxon>Pseudomonadota</taxon>
        <taxon>Gammaproteobacteria</taxon>
        <taxon>Vibrionales</taxon>
        <taxon>Vibrionaceae</taxon>
        <taxon>Enterovibrio</taxon>
    </lineage>
</organism>